<sequence>MAGVTGVLTSLIGGEALAATGPTLVPKKVGQTIVWRGKKYTAIKSGKKIVWNEGVAIPTSAPTSTPTASATPSAPNTSGKVIVGASSEVADGTSKIFLMRSSSGRSKGFVITRSAQGLVAFDNVCTHEGCAVEVDNDQLACYCHNSFFNRTTGAVLRGPARRSLMSYPVSEVNGQIVVTDPTF</sequence>
<dbReference type="InterPro" id="IPR036922">
    <property type="entry name" value="Rieske_2Fe-2S_sf"/>
</dbReference>
<keyword evidence="5" id="KW-1015">Disulfide bond</keyword>
<accession>A0A6J7SDC4</accession>
<proteinExistence type="predicted"/>
<dbReference type="CDD" id="cd03467">
    <property type="entry name" value="Rieske"/>
    <property type="match status" value="1"/>
</dbReference>
<feature type="domain" description="Rieske" evidence="7">
    <location>
        <begin position="81"/>
        <end position="178"/>
    </location>
</feature>
<dbReference type="AlphaFoldDB" id="A0A6J7SDC4"/>
<dbReference type="SUPFAM" id="SSF50022">
    <property type="entry name" value="ISP domain"/>
    <property type="match status" value="1"/>
</dbReference>
<dbReference type="Pfam" id="PF00355">
    <property type="entry name" value="Rieske"/>
    <property type="match status" value="1"/>
</dbReference>
<dbReference type="GO" id="GO:0051537">
    <property type="term" value="F:2 iron, 2 sulfur cluster binding"/>
    <property type="evidence" value="ECO:0007669"/>
    <property type="project" value="UniProtKB-KW"/>
</dbReference>
<dbReference type="PROSITE" id="PS51296">
    <property type="entry name" value="RIESKE"/>
    <property type="match status" value="1"/>
</dbReference>
<evidence type="ECO:0000259" key="7">
    <source>
        <dbReference type="PROSITE" id="PS51296"/>
    </source>
</evidence>
<dbReference type="PANTHER" id="PTHR10134">
    <property type="entry name" value="CYTOCHROME B-C1 COMPLEX SUBUNIT RIESKE, MITOCHONDRIAL"/>
    <property type="match status" value="1"/>
</dbReference>
<dbReference type="InterPro" id="IPR017941">
    <property type="entry name" value="Rieske_2Fe-2S"/>
</dbReference>
<organism evidence="8">
    <name type="scientific">freshwater metagenome</name>
    <dbReference type="NCBI Taxonomy" id="449393"/>
    <lineage>
        <taxon>unclassified sequences</taxon>
        <taxon>metagenomes</taxon>
        <taxon>ecological metagenomes</taxon>
    </lineage>
</organism>
<dbReference type="GO" id="GO:0016020">
    <property type="term" value="C:membrane"/>
    <property type="evidence" value="ECO:0007669"/>
    <property type="project" value="InterPro"/>
</dbReference>
<name>A0A6J7SDC4_9ZZZZ</name>
<evidence type="ECO:0000256" key="1">
    <source>
        <dbReference type="ARBA" id="ARBA00022714"/>
    </source>
</evidence>
<evidence type="ECO:0000256" key="6">
    <source>
        <dbReference type="ARBA" id="ARBA00034078"/>
    </source>
</evidence>
<gene>
    <name evidence="8" type="ORF">UFOPK4234_00887</name>
</gene>
<evidence type="ECO:0000256" key="2">
    <source>
        <dbReference type="ARBA" id="ARBA00022723"/>
    </source>
</evidence>
<evidence type="ECO:0000256" key="3">
    <source>
        <dbReference type="ARBA" id="ARBA00023004"/>
    </source>
</evidence>
<keyword evidence="4" id="KW-0411">Iron-sulfur</keyword>
<dbReference type="EMBL" id="CAFBQA010000045">
    <property type="protein sequence ID" value="CAB5039021.1"/>
    <property type="molecule type" value="Genomic_DNA"/>
</dbReference>
<dbReference type="PRINTS" id="PR00162">
    <property type="entry name" value="RIESKE"/>
</dbReference>
<dbReference type="GO" id="GO:0046872">
    <property type="term" value="F:metal ion binding"/>
    <property type="evidence" value="ECO:0007669"/>
    <property type="project" value="UniProtKB-KW"/>
</dbReference>
<dbReference type="Gene3D" id="2.102.10.10">
    <property type="entry name" value="Rieske [2Fe-2S] iron-sulphur domain"/>
    <property type="match status" value="1"/>
</dbReference>
<protein>
    <submittedName>
        <fullName evidence="8">Unannotated protein</fullName>
    </submittedName>
</protein>
<reference evidence="8" key="1">
    <citation type="submission" date="2020-05" db="EMBL/GenBank/DDBJ databases">
        <authorList>
            <person name="Chiriac C."/>
            <person name="Salcher M."/>
            <person name="Ghai R."/>
            <person name="Kavagutti S V."/>
        </authorList>
    </citation>
    <scope>NUCLEOTIDE SEQUENCE</scope>
</reference>
<keyword evidence="1" id="KW-0001">2Fe-2S</keyword>
<evidence type="ECO:0000313" key="8">
    <source>
        <dbReference type="EMBL" id="CAB5039021.1"/>
    </source>
</evidence>
<evidence type="ECO:0000256" key="5">
    <source>
        <dbReference type="ARBA" id="ARBA00023157"/>
    </source>
</evidence>
<keyword evidence="2" id="KW-0479">Metal-binding</keyword>
<dbReference type="InterPro" id="IPR005805">
    <property type="entry name" value="Rieske_Fe-S_prot_C"/>
</dbReference>
<dbReference type="InterPro" id="IPR014349">
    <property type="entry name" value="Rieske_Fe-S_prot"/>
</dbReference>
<evidence type="ECO:0000256" key="4">
    <source>
        <dbReference type="ARBA" id="ARBA00023014"/>
    </source>
</evidence>
<comment type="cofactor">
    <cofactor evidence="6">
        <name>[2Fe-2S] cluster</name>
        <dbReference type="ChEBI" id="CHEBI:190135"/>
    </cofactor>
</comment>
<keyword evidence="3" id="KW-0408">Iron</keyword>